<keyword evidence="11" id="KW-1185">Reference proteome</keyword>
<protein>
    <recommendedName>
        <fullName evidence="9">Fungal lipase-type domain-containing protein</fullName>
    </recommendedName>
</protein>
<dbReference type="EMBL" id="JALLBG020000148">
    <property type="protein sequence ID" value="KAL3761605.1"/>
    <property type="molecule type" value="Genomic_DNA"/>
</dbReference>
<dbReference type="Proteomes" id="UP001530293">
    <property type="component" value="Unassembled WGS sequence"/>
</dbReference>
<comment type="subcellular location">
    <subcellularLocation>
        <location evidence="1">Plastid</location>
        <location evidence="1">Chloroplast</location>
    </subcellularLocation>
</comment>
<keyword evidence="7" id="KW-0443">Lipid metabolism</keyword>
<evidence type="ECO:0000256" key="6">
    <source>
        <dbReference type="ARBA" id="ARBA00022963"/>
    </source>
</evidence>
<evidence type="ECO:0000256" key="5">
    <source>
        <dbReference type="ARBA" id="ARBA00022946"/>
    </source>
</evidence>
<feature type="domain" description="Fungal lipase-type" evidence="9">
    <location>
        <begin position="334"/>
        <end position="485"/>
    </location>
</feature>
<feature type="compositionally biased region" description="Low complexity" evidence="8">
    <location>
        <begin position="32"/>
        <end position="51"/>
    </location>
</feature>
<dbReference type="InterPro" id="IPR029058">
    <property type="entry name" value="AB_hydrolase_fold"/>
</dbReference>
<dbReference type="Pfam" id="PF01764">
    <property type="entry name" value="Lipase_3"/>
    <property type="match status" value="1"/>
</dbReference>
<dbReference type="PANTHER" id="PTHR31403">
    <property type="entry name" value="PHOSPHOLIPASE A1-IBETA2, CHLOROPLASTIC"/>
    <property type="match status" value="1"/>
</dbReference>
<keyword evidence="2" id="KW-0150">Chloroplast</keyword>
<evidence type="ECO:0000256" key="4">
    <source>
        <dbReference type="ARBA" id="ARBA00022801"/>
    </source>
</evidence>
<organism evidence="10 11">
    <name type="scientific">Discostella pseudostelligera</name>
    <dbReference type="NCBI Taxonomy" id="259834"/>
    <lineage>
        <taxon>Eukaryota</taxon>
        <taxon>Sar</taxon>
        <taxon>Stramenopiles</taxon>
        <taxon>Ochrophyta</taxon>
        <taxon>Bacillariophyta</taxon>
        <taxon>Coscinodiscophyceae</taxon>
        <taxon>Thalassiosirophycidae</taxon>
        <taxon>Stephanodiscales</taxon>
        <taxon>Stephanodiscaceae</taxon>
        <taxon>Discostella</taxon>
    </lineage>
</organism>
<evidence type="ECO:0000256" key="1">
    <source>
        <dbReference type="ARBA" id="ARBA00004229"/>
    </source>
</evidence>
<keyword evidence="6" id="KW-0442">Lipid degradation</keyword>
<dbReference type="SUPFAM" id="SSF53474">
    <property type="entry name" value="alpha/beta-Hydrolases"/>
    <property type="match status" value="1"/>
</dbReference>
<gene>
    <name evidence="10" type="ORF">ACHAWU_000092</name>
</gene>
<keyword evidence="4" id="KW-0378">Hydrolase</keyword>
<comment type="caution">
    <text evidence="10">The sequence shown here is derived from an EMBL/GenBank/DDBJ whole genome shotgun (WGS) entry which is preliminary data.</text>
</comment>
<evidence type="ECO:0000259" key="9">
    <source>
        <dbReference type="Pfam" id="PF01764"/>
    </source>
</evidence>
<keyword evidence="5" id="KW-0809">Transit peptide</keyword>
<sequence>MFAKSFIDSVVTLETVETTTMNLLKSVKTRSFISSKKNRSSTSTSAADEAAGGVANSRTDDSPPGAEDPAVISSSTRVPPPTTTSPRESFVVPPSSPKNSTKFTSSLRPLRVGSFNFDNPLGQSQSRSIVATTSNKLTSTPLFHEANDMLNLSILIYTLVELRDLARNGVLEKPATSMRILQTPLPLDTALEIIITEGELLKEVLDDGKHESILSSLNSLLARQKEVKAMQQGESKNNVQAVEEKPEESSGLFSWMTGCDGILAGGFAFDELFCGGNLGMVDCGNDTTTANAADAPASKKESESSVITAVGDLKSSEELVYAVGVNPVEERITVIFRGSVTKADFITDSKISLVQAPDPQSTDSLGSVGIHQGFYEYLFGEKGSKPSKYAEIMNHVEKLLAENPARRNYNLYVTGHSLGGALATLFGFYAAASPSVPLPVTVVSVASPRVGNIAFARSFAEMESQGKVRHLRIANHKDPVTLGPTVSSKRALAMSAKTFSPLGYLALMLTGNDEGGDEEIYFHTGIKLKLFKDVSAVSSQRCELSYSGASIISNAKKPVANDTADLAEIEQSNKKKTPGMPSELPMISYHYGNAYTDRISLIESDLKGLTLNTVYRDKVSEVSWSA</sequence>
<dbReference type="GO" id="GO:0009507">
    <property type="term" value="C:chloroplast"/>
    <property type="evidence" value="ECO:0007669"/>
    <property type="project" value="UniProtKB-SubCell"/>
</dbReference>
<evidence type="ECO:0000256" key="3">
    <source>
        <dbReference type="ARBA" id="ARBA00022640"/>
    </source>
</evidence>
<accession>A0ABD3MBW9</accession>
<dbReference type="InterPro" id="IPR002921">
    <property type="entry name" value="Fungal_lipase-type"/>
</dbReference>
<reference evidence="10 11" key="1">
    <citation type="submission" date="2024-10" db="EMBL/GenBank/DDBJ databases">
        <title>Updated reference genomes for cyclostephanoid diatoms.</title>
        <authorList>
            <person name="Roberts W.R."/>
            <person name="Alverson A.J."/>
        </authorList>
    </citation>
    <scope>NUCLEOTIDE SEQUENCE [LARGE SCALE GENOMIC DNA]</scope>
    <source>
        <strain evidence="10 11">AJA232-27</strain>
    </source>
</reference>
<evidence type="ECO:0000256" key="7">
    <source>
        <dbReference type="ARBA" id="ARBA00023098"/>
    </source>
</evidence>
<dbReference type="PANTHER" id="PTHR31403:SF7">
    <property type="entry name" value="PHOSPHOLIPASE A1-IGAMMA3, CHLOROPLASTIC"/>
    <property type="match status" value="1"/>
</dbReference>
<evidence type="ECO:0000256" key="2">
    <source>
        <dbReference type="ARBA" id="ARBA00022528"/>
    </source>
</evidence>
<keyword evidence="3" id="KW-0934">Plastid</keyword>
<evidence type="ECO:0000313" key="11">
    <source>
        <dbReference type="Proteomes" id="UP001530293"/>
    </source>
</evidence>
<evidence type="ECO:0000313" key="10">
    <source>
        <dbReference type="EMBL" id="KAL3761605.1"/>
    </source>
</evidence>
<feature type="region of interest" description="Disordered" evidence="8">
    <location>
        <begin position="32"/>
        <end position="105"/>
    </location>
</feature>
<dbReference type="AlphaFoldDB" id="A0ABD3MBW9"/>
<dbReference type="CDD" id="cd00519">
    <property type="entry name" value="Lipase_3"/>
    <property type="match status" value="1"/>
</dbReference>
<name>A0ABD3MBW9_9STRA</name>
<dbReference type="GO" id="GO:0004620">
    <property type="term" value="F:phospholipase activity"/>
    <property type="evidence" value="ECO:0007669"/>
    <property type="project" value="UniProtKB-ARBA"/>
</dbReference>
<proteinExistence type="predicted"/>
<dbReference type="GO" id="GO:0016042">
    <property type="term" value="P:lipid catabolic process"/>
    <property type="evidence" value="ECO:0007669"/>
    <property type="project" value="UniProtKB-KW"/>
</dbReference>
<evidence type="ECO:0000256" key="8">
    <source>
        <dbReference type="SAM" id="MobiDB-lite"/>
    </source>
</evidence>
<dbReference type="Gene3D" id="3.40.50.1820">
    <property type="entry name" value="alpha/beta hydrolase"/>
    <property type="match status" value="1"/>
</dbReference>